<proteinExistence type="inferred from homology"/>
<evidence type="ECO:0000313" key="7">
    <source>
        <dbReference type="EMBL" id="MBZ0159207.1"/>
    </source>
</evidence>
<dbReference type="EMBL" id="JAIOIU010000039">
    <property type="protein sequence ID" value="MBZ0159207.1"/>
    <property type="molecule type" value="Genomic_DNA"/>
</dbReference>
<dbReference type="Proteomes" id="UP001197609">
    <property type="component" value="Unassembled WGS sequence"/>
</dbReference>
<gene>
    <name evidence="5" type="primary">vapC</name>
    <name evidence="7" type="ORF">K8G79_03575</name>
</gene>
<evidence type="ECO:0000256" key="5">
    <source>
        <dbReference type="HAMAP-Rule" id="MF_00265"/>
    </source>
</evidence>
<evidence type="ECO:0000259" key="6">
    <source>
        <dbReference type="Pfam" id="PF01850"/>
    </source>
</evidence>
<comment type="cofactor">
    <cofactor evidence="5">
        <name>Mg(2+)</name>
        <dbReference type="ChEBI" id="CHEBI:18420"/>
    </cofactor>
</comment>
<evidence type="ECO:0000313" key="8">
    <source>
        <dbReference type="Proteomes" id="UP001197609"/>
    </source>
</evidence>
<dbReference type="GO" id="GO:0000287">
    <property type="term" value="F:magnesium ion binding"/>
    <property type="evidence" value="ECO:0007669"/>
    <property type="project" value="UniProtKB-UniRule"/>
</dbReference>
<accession>A0AAJ1EJZ3</accession>
<dbReference type="EC" id="3.1.-.-" evidence="5"/>
<keyword evidence="1 5" id="KW-1277">Toxin-antitoxin system</keyword>
<dbReference type="InterPro" id="IPR022907">
    <property type="entry name" value="VapC_family"/>
</dbReference>
<dbReference type="Pfam" id="PF01850">
    <property type="entry name" value="PIN"/>
    <property type="match status" value="1"/>
</dbReference>
<dbReference type="AlphaFoldDB" id="A0AAJ1EJZ3"/>
<keyword evidence="2 5" id="KW-0540">Nuclease</keyword>
<evidence type="ECO:0000256" key="2">
    <source>
        <dbReference type="ARBA" id="ARBA00022722"/>
    </source>
</evidence>
<evidence type="ECO:0000256" key="3">
    <source>
        <dbReference type="ARBA" id="ARBA00022723"/>
    </source>
</evidence>
<dbReference type="Gene3D" id="3.40.50.1010">
    <property type="entry name" value="5'-nuclease"/>
    <property type="match status" value="1"/>
</dbReference>
<organism evidence="7 8">
    <name type="scientific">Candidatus Methylomirabilis tolerans</name>
    <dbReference type="NCBI Taxonomy" id="3123416"/>
    <lineage>
        <taxon>Bacteria</taxon>
        <taxon>Candidatus Methylomirabilota</taxon>
        <taxon>Candidatus Methylomirabilia</taxon>
        <taxon>Candidatus Methylomirabilales</taxon>
        <taxon>Candidatus Methylomirabilaceae</taxon>
        <taxon>Candidatus Methylomirabilis</taxon>
    </lineage>
</organism>
<keyword evidence="5" id="KW-0460">Magnesium</keyword>
<dbReference type="PANTHER" id="PTHR42188:SF1">
    <property type="entry name" value="23S RRNA-SPECIFIC ENDONUCLEASE VAPC20"/>
    <property type="match status" value="1"/>
</dbReference>
<comment type="caution">
    <text evidence="7">The sequence shown here is derived from an EMBL/GenBank/DDBJ whole genome shotgun (WGS) entry which is preliminary data.</text>
</comment>
<reference evidence="7 8" key="1">
    <citation type="journal article" date="2021" name="bioRxiv">
        <title>Unraveling nitrogen, sulfur and carbon metabolic pathways and microbial community transcriptional responses to substrate deprivation and toxicity stresses in a bioreactor mimicking anoxic brackish coastal sediment conditions.</title>
        <authorList>
            <person name="Martins P.D."/>
            <person name="Echeveste M.J."/>
            <person name="Arshad A."/>
            <person name="Kurth J."/>
            <person name="Ouboter H."/>
            <person name="Jetten M.S.M."/>
            <person name="Welte C.U."/>
        </authorList>
    </citation>
    <scope>NUCLEOTIDE SEQUENCE [LARGE SCALE GENOMIC DNA]</scope>
    <source>
        <strain evidence="7">MAG_38</strain>
    </source>
</reference>
<dbReference type="GO" id="GO:0004521">
    <property type="term" value="F:RNA endonuclease activity"/>
    <property type="evidence" value="ECO:0007669"/>
    <property type="project" value="InterPro"/>
</dbReference>
<dbReference type="InterPro" id="IPR039018">
    <property type="entry name" value="VapC20-like"/>
</dbReference>
<dbReference type="InterPro" id="IPR029060">
    <property type="entry name" value="PIN-like_dom_sf"/>
</dbReference>
<protein>
    <recommendedName>
        <fullName evidence="5">Ribonuclease VapC</fullName>
        <shortName evidence="5">RNase VapC</shortName>
        <ecNumber evidence="5">3.1.-.-</ecNumber>
    </recommendedName>
    <alternativeName>
        <fullName evidence="5">Toxin VapC</fullName>
    </alternativeName>
</protein>
<dbReference type="GO" id="GO:0016787">
    <property type="term" value="F:hydrolase activity"/>
    <property type="evidence" value="ECO:0007669"/>
    <property type="project" value="UniProtKB-KW"/>
</dbReference>
<keyword evidence="4 5" id="KW-0378">Hydrolase</keyword>
<feature type="domain" description="PIN" evidence="6">
    <location>
        <begin position="3"/>
        <end position="125"/>
    </location>
</feature>
<feature type="binding site" evidence="5">
    <location>
        <position position="101"/>
    </location>
    <ligand>
        <name>Mg(2+)</name>
        <dbReference type="ChEBI" id="CHEBI:18420"/>
    </ligand>
</feature>
<name>A0AAJ1EJZ3_9BACT</name>
<dbReference type="GO" id="GO:0016075">
    <property type="term" value="P:rRNA catabolic process"/>
    <property type="evidence" value="ECO:0007669"/>
    <property type="project" value="TreeGrafter"/>
</dbReference>
<keyword evidence="5" id="KW-0800">Toxin</keyword>
<dbReference type="PANTHER" id="PTHR42188">
    <property type="entry name" value="23S RRNA-SPECIFIC ENDONUCLEASE VAPC20"/>
    <property type="match status" value="1"/>
</dbReference>
<comment type="similarity">
    <text evidence="5">Belongs to the PINc/VapC protein family.</text>
</comment>
<keyword evidence="3 5" id="KW-0479">Metal-binding</keyword>
<dbReference type="HAMAP" id="MF_00265">
    <property type="entry name" value="VapC_Nob1"/>
    <property type="match status" value="1"/>
</dbReference>
<evidence type="ECO:0000256" key="4">
    <source>
        <dbReference type="ARBA" id="ARBA00022801"/>
    </source>
</evidence>
<sequence length="132" mass="14675">MRIFIDTSAFYSLLDRDDAHHPGAKRLWSKLLQAIHTLVTSNYILVETVALLQHRLGLEAVRAFHADILPLINVECVTSGTHQSGAAALLSASRRDLSLVDCVSFEVMRTAGINTVFAFDKHFKEQVFAILP</sequence>
<dbReference type="SUPFAM" id="SSF88723">
    <property type="entry name" value="PIN domain-like"/>
    <property type="match status" value="1"/>
</dbReference>
<dbReference type="GO" id="GO:0090729">
    <property type="term" value="F:toxin activity"/>
    <property type="evidence" value="ECO:0007669"/>
    <property type="project" value="UniProtKB-KW"/>
</dbReference>
<evidence type="ECO:0000256" key="1">
    <source>
        <dbReference type="ARBA" id="ARBA00022649"/>
    </source>
</evidence>
<comment type="function">
    <text evidence="5">Toxic component of a toxin-antitoxin (TA) system. An RNase.</text>
</comment>
<feature type="binding site" evidence="5">
    <location>
        <position position="6"/>
    </location>
    <ligand>
        <name>Mg(2+)</name>
        <dbReference type="ChEBI" id="CHEBI:18420"/>
    </ligand>
</feature>
<dbReference type="InterPro" id="IPR002716">
    <property type="entry name" value="PIN_dom"/>
</dbReference>